<keyword evidence="1" id="KW-0472">Membrane</keyword>
<feature type="transmembrane region" description="Helical" evidence="1">
    <location>
        <begin position="104"/>
        <end position="123"/>
    </location>
</feature>
<dbReference type="RefSeq" id="WP_130454121.1">
    <property type="nucleotide sequence ID" value="NZ_QYAG01000001.1"/>
</dbReference>
<protein>
    <submittedName>
        <fullName evidence="2">Uncharacterized protein</fullName>
    </submittedName>
</protein>
<feature type="transmembrane region" description="Helical" evidence="1">
    <location>
        <begin position="33"/>
        <end position="52"/>
    </location>
</feature>
<keyword evidence="1" id="KW-1133">Transmembrane helix</keyword>
<gene>
    <name evidence="2" type="ORF">EV139_1929</name>
</gene>
<keyword evidence="1" id="KW-0812">Transmembrane</keyword>
<feature type="transmembrane region" description="Helical" evidence="1">
    <location>
        <begin position="72"/>
        <end position="92"/>
    </location>
</feature>
<evidence type="ECO:0000313" key="3">
    <source>
        <dbReference type="Proteomes" id="UP000291832"/>
    </source>
</evidence>
<keyword evidence="3" id="KW-1185">Reference proteome</keyword>
<sequence length="128" mass="13591">MPRINATDLVDVLVYAAVLAIFAELFPEVISESFLVSLLTAVVLKVVLEIVIRLKSAVVARLKGADSARVRVVSVLCLIGVGAGSKALILWLTDLVFGDAVYLGGFFAVTLLVVSLIAARAGVRRIIQ</sequence>
<dbReference type="Proteomes" id="UP000291832">
    <property type="component" value="Unassembled WGS sequence"/>
</dbReference>
<comment type="caution">
    <text evidence="2">The sequence shown here is derived from an EMBL/GenBank/DDBJ whole genome shotgun (WGS) entry which is preliminary data.</text>
</comment>
<organism evidence="2 3">
    <name type="scientific">Leucobacter luti</name>
    <dbReference type="NCBI Taxonomy" id="340320"/>
    <lineage>
        <taxon>Bacteria</taxon>
        <taxon>Bacillati</taxon>
        <taxon>Actinomycetota</taxon>
        <taxon>Actinomycetes</taxon>
        <taxon>Micrococcales</taxon>
        <taxon>Microbacteriaceae</taxon>
        <taxon>Leucobacter</taxon>
    </lineage>
</organism>
<reference evidence="2 3" key="1">
    <citation type="journal article" date="2015" name="Stand. Genomic Sci.">
        <title>Genomic Encyclopedia of Bacterial and Archaeal Type Strains, Phase III: the genomes of soil and plant-associated and newly described type strains.</title>
        <authorList>
            <person name="Whitman W.B."/>
            <person name="Woyke T."/>
            <person name="Klenk H.P."/>
            <person name="Zhou Y."/>
            <person name="Lilburn T.G."/>
            <person name="Beck B.J."/>
            <person name="De Vos P."/>
            <person name="Vandamme P."/>
            <person name="Eisen J.A."/>
            <person name="Garrity G."/>
            <person name="Hugenholtz P."/>
            <person name="Kyrpides N.C."/>
        </authorList>
    </citation>
    <scope>NUCLEOTIDE SEQUENCE [LARGE SCALE GENOMIC DNA]</scope>
    <source>
        <strain evidence="2 3">RF6</strain>
    </source>
</reference>
<dbReference type="OrthoDB" id="5072596at2"/>
<evidence type="ECO:0000313" key="2">
    <source>
        <dbReference type="EMBL" id="RZT64511.1"/>
    </source>
</evidence>
<dbReference type="AlphaFoldDB" id="A0A4Q7TU77"/>
<accession>A0A4Q7TU77</accession>
<proteinExistence type="predicted"/>
<dbReference type="EMBL" id="SHKI01000005">
    <property type="protein sequence ID" value="RZT64511.1"/>
    <property type="molecule type" value="Genomic_DNA"/>
</dbReference>
<name>A0A4Q7TU77_9MICO</name>
<feature type="transmembrane region" description="Helical" evidence="1">
    <location>
        <begin position="9"/>
        <end position="27"/>
    </location>
</feature>
<evidence type="ECO:0000256" key="1">
    <source>
        <dbReference type="SAM" id="Phobius"/>
    </source>
</evidence>